<reference evidence="12 13" key="1">
    <citation type="submission" date="2016-11" db="EMBL/GenBank/DDBJ databases">
        <authorList>
            <person name="Jaros S."/>
            <person name="Januszkiewicz K."/>
            <person name="Wedrychowicz H."/>
        </authorList>
    </citation>
    <scope>NUCLEOTIDE SEQUENCE [LARGE SCALE GENOMIC DNA]</scope>
    <source>
        <strain evidence="12 13">DSM 19022</strain>
    </source>
</reference>
<evidence type="ECO:0000313" key="13">
    <source>
        <dbReference type="Proteomes" id="UP000184442"/>
    </source>
</evidence>
<dbReference type="Proteomes" id="UP000184442">
    <property type="component" value="Unassembled WGS sequence"/>
</dbReference>
<evidence type="ECO:0000256" key="4">
    <source>
        <dbReference type="ARBA" id="ARBA00022692"/>
    </source>
</evidence>
<dbReference type="SUPFAM" id="SSF90123">
    <property type="entry name" value="ABC transporter transmembrane region"/>
    <property type="match status" value="1"/>
</dbReference>
<dbReference type="InterPro" id="IPR017871">
    <property type="entry name" value="ABC_transporter-like_CS"/>
</dbReference>
<keyword evidence="5" id="KW-0547">Nucleotide-binding</keyword>
<dbReference type="OrthoDB" id="9762778at2"/>
<dbReference type="AlphaFoldDB" id="A0A1M6BNJ0"/>
<dbReference type="GO" id="GO:0015421">
    <property type="term" value="F:ABC-type oligopeptide transporter activity"/>
    <property type="evidence" value="ECO:0007669"/>
    <property type="project" value="TreeGrafter"/>
</dbReference>
<evidence type="ECO:0000313" key="12">
    <source>
        <dbReference type="EMBL" id="SHI50217.1"/>
    </source>
</evidence>
<evidence type="ECO:0000256" key="2">
    <source>
        <dbReference type="ARBA" id="ARBA00022448"/>
    </source>
</evidence>
<dbReference type="STRING" id="1122184.SAMN02745176_00454"/>
<sequence length="597" mass="67872">MKNFRLLWDFMKGNRLLYLASIISIGIATIFSFLSPLVIRYTIDTVIGGNAANVPLWVINIIDSIGGAETLRQKIWLCSIAVVLLSLINGIFTYFKGKWSAVASESIAQNMKDMLYDKLQNVTYDYYVKAETGDLIQRCTSDVDTVRRFLSMQLVEVGRAIFMLIMAISIMFSLDVRMTVVSMALIPGIFLFSTLYYMKVKDSFLECDESEGKLTTVLQENLTGVRVVRAFARQQYEREKFDEINRDFRGKVTHLISLLAWYWSFSDFLSMLQTGIVVVLGVYWTVSGHMTLGTLVVFTTYEGMLLWPVRQMGRILTDMGKTSVALGRIKEILDEQLDEDEEEGLKPDIQGNIEFSHVNFKYENGKEVLHDITFKVKKGQTVAILGPTGSGKSTLMHLLHRLYDYESGSIKIDGVELRNIDKKWLREKIGIVLQEPFLYSKTIKENLKMAKEGVDEDRIYQSARIAHIHDVITSFEKGYDTLVGERGVTLSGGQKQRVAIARALIKDCPILIFDDSLSAVDTETDAAIRKALKERKKDVTTFIISHRINTLSEADLILVMEEGRITEMGKHETLVNKPGLYRRIWEIQNTKEDILTA</sequence>
<dbReference type="GO" id="GO:0016887">
    <property type="term" value="F:ATP hydrolysis activity"/>
    <property type="evidence" value="ECO:0007669"/>
    <property type="project" value="InterPro"/>
</dbReference>
<dbReference type="PROSITE" id="PS00211">
    <property type="entry name" value="ABC_TRANSPORTER_1"/>
    <property type="match status" value="1"/>
</dbReference>
<evidence type="ECO:0000256" key="7">
    <source>
        <dbReference type="ARBA" id="ARBA00022989"/>
    </source>
</evidence>
<evidence type="ECO:0000259" key="11">
    <source>
        <dbReference type="PROSITE" id="PS50929"/>
    </source>
</evidence>
<dbReference type="InterPro" id="IPR039421">
    <property type="entry name" value="Type_1_exporter"/>
</dbReference>
<proteinExistence type="predicted"/>
<dbReference type="Gene3D" id="1.20.1560.10">
    <property type="entry name" value="ABC transporter type 1, transmembrane domain"/>
    <property type="match status" value="1"/>
</dbReference>
<evidence type="ECO:0000256" key="6">
    <source>
        <dbReference type="ARBA" id="ARBA00022840"/>
    </source>
</evidence>
<evidence type="ECO:0000256" key="1">
    <source>
        <dbReference type="ARBA" id="ARBA00004651"/>
    </source>
</evidence>
<keyword evidence="13" id="KW-1185">Reference proteome</keyword>
<protein>
    <submittedName>
        <fullName evidence="12">ATP-binding cassette, subfamily B</fullName>
    </submittedName>
</protein>
<dbReference type="PANTHER" id="PTHR43394">
    <property type="entry name" value="ATP-DEPENDENT PERMEASE MDL1, MITOCHONDRIAL"/>
    <property type="match status" value="1"/>
</dbReference>
<dbReference type="EMBL" id="FQZS01000004">
    <property type="protein sequence ID" value="SHI50217.1"/>
    <property type="molecule type" value="Genomic_DNA"/>
</dbReference>
<dbReference type="InterPro" id="IPR003439">
    <property type="entry name" value="ABC_transporter-like_ATP-bd"/>
</dbReference>
<dbReference type="PROSITE" id="PS50893">
    <property type="entry name" value="ABC_TRANSPORTER_2"/>
    <property type="match status" value="1"/>
</dbReference>
<evidence type="ECO:0000259" key="10">
    <source>
        <dbReference type="PROSITE" id="PS50893"/>
    </source>
</evidence>
<feature type="transmembrane region" description="Helical" evidence="9">
    <location>
        <begin position="16"/>
        <end position="39"/>
    </location>
</feature>
<evidence type="ECO:0000256" key="8">
    <source>
        <dbReference type="ARBA" id="ARBA00023136"/>
    </source>
</evidence>
<keyword evidence="8 9" id="KW-0472">Membrane</keyword>
<dbReference type="PANTHER" id="PTHR43394:SF1">
    <property type="entry name" value="ATP-BINDING CASSETTE SUB-FAMILY B MEMBER 10, MITOCHONDRIAL"/>
    <property type="match status" value="1"/>
</dbReference>
<feature type="domain" description="ABC transporter" evidence="10">
    <location>
        <begin position="353"/>
        <end position="587"/>
    </location>
</feature>
<dbReference type="InterPro" id="IPR027417">
    <property type="entry name" value="P-loop_NTPase"/>
</dbReference>
<dbReference type="CDD" id="cd18542">
    <property type="entry name" value="ABC_6TM_YknU_like"/>
    <property type="match status" value="1"/>
</dbReference>
<accession>A0A1M6BNJ0</accession>
<feature type="transmembrane region" description="Helical" evidence="9">
    <location>
        <begin position="74"/>
        <end position="95"/>
    </location>
</feature>
<dbReference type="Pfam" id="PF00664">
    <property type="entry name" value="ABC_membrane"/>
    <property type="match status" value="1"/>
</dbReference>
<dbReference type="Pfam" id="PF00005">
    <property type="entry name" value="ABC_tran"/>
    <property type="match status" value="1"/>
</dbReference>
<evidence type="ECO:0000256" key="5">
    <source>
        <dbReference type="ARBA" id="ARBA00022741"/>
    </source>
</evidence>
<name>A0A1M6BNJ0_9FIRM</name>
<dbReference type="InterPro" id="IPR036640">
    <property type="entry name" value="ABC1_TM_sf"/>
</dbReference>
<dbReference type="SMART" id="SM00382">
    <property type="entry name" value="AAA"/>
    <property type="match status" value="1"/>
</dbReference>
<keyword evidence="7 9" id="KW-1133">Transmembrane helix</keyword>
<dbReference type="GO" id="GO:0005524">
    <property type="term" value="F:ATP binding"/>
    <property type="evidence" value="ECO:0007669"/>
    <property type="project" value="UniProtKB-KW"/>
</dbReference>
<dbReference type="FunFam" id="3.40.50.300:FF:000221">
    <property type="entry name" value="Multidrug ABC transporter ATP-binding protein"/>
    <property type="match status" value="1"/>
</dbReference>
<dbReference type="RefSeq" id="WP_073024091.1">
    <property type="nucleotide sequence ID" value="NZ_FQZS01000004.1"/>
</dbReference>
<keyword evidence="3" id="KW-1003">Cell membrane</keyword>
<feature type="domain" description="ABC transmembrane type-1" evidence="11">
    <location>
        <begin position="19"/>
        <end position="321"/>
    </location>
</feature>
<dbReference type="Gene3D" id="3.40.50.300">
    <property type="entry name" value="P-loop containing nucleotide triphosphate hydrolases"/>
    <property type="match status" value="1"/>
</dbReference>
<keyword evidence="2" id="KW-0813">Transport</keyword>
<dbReference type="PROSITE" id="PS50929">
    <property type="entry name" value="ABC_TM1F"/>
    <property type="match status" value="1"/>
</dbReference>
<evidence type="ECO:0000256" key="9">
    <source>
        <dbReference type="SAM" id="Phobius"/>
    </source>
</evidence>
<dbReference type="SUPFAM" id="SSF52540">
    <property type="entry name" value="P-loop containing nucleoside triphosphate hydrolases"/>
    <property type="match status" value="1"/>
</dbReference>
<dbReference type="InterPro" id="IPR003593">
    <property type="entry name" value="AAA+_ATPase"/>
</dbReference>
<organism evidence="12 13">
    <name type="scientific">Lutispora thermophila DSM 19022</name>
    <dbReference type="NCBI Taxonomy" id="1122184"/>
    <lineage>
        <taxon>Bacteria</taxon>
        <taxon>Bacillati</taxon>
        <taxon>Bacillota</taxon>
        <taxon>Clostridia</taxon>
        <taxon>Lutisporales</taxon>
        <taxon>Lutisporaceae</taxon>
        <taxon>Lutispora</taxon>
    </lineage>
</organism>
<comment type="subcellular location">
    <subcellularLocation>
        <location evidence="1">Cell membrane</location>
        <topology evidence="1">Multi-pass membrane protein</topology>
    </subcellularLocation>
</comment>
<dbReference type="InterPro" id="IPR011527">
    <property type="entry name" value="ABC1_TM_dom"/>
</dbReference>
<gene>
    <name evidence="12" type="ORF">SAMN02745176_00454</name>
</gene>
<feature type="transmembrane region" description="Helical" evidence="9">
    <location>
        <begin position="157"/>
        <end position="174"/>
    </location>
</feature>
<dbReference type="GO" id="GO:0005886">
    <property type="term" value="C:plasma membrane"/>
    <property type="evidence" value="ECO:0007669"/>
    <property type="project" value="UniProtKB-SubCell"/>
</dbReference>
<evidence type="ECO:0000256" key="3">
    <source>
        <dbReference type="ARBA" id="ARBA00022475"/>
    </source>
</evidence>
<keyword evidence="4 9" id="KW-0812">Transmembrane</keyword>
<keyword evidence="6 12" id="KW-0067">ATP-binding</keyword>
<feature type="transmembrane region" description="Helical" evidence="9">
    <location>
        <begin position="180"/>
        <end position="198"/>
    </location>
</feature>